<protein>
    <submittedName>
        <fullName evidence="2">Uncharacterized protein</fullName>
    </submittedName>
</protein>
<sequence>MAEKEHSEDFDLLSFEEDPSPVLGAQHSTLDQEGLSSVEEIADRDSTEIQSKRERTLTEKGLSHAISINQANFTSLRTHLDKLLSTVSTELCKDEKDIEVLQSLKERISARLEELSVCANKLKTLTQDDTYIDCFTDLRNASHELISKIVTVITPAGSTVRHEQVSRHTKSRASSRSSGLSRASGKSDKVYARVAIAALQIKAKGQSQINQLQNEKEQREEEEAEAKAKQEAKEAEAKAKQEAEAKTNKANQEAQMKAKDAKAKRDYLQRIEAIKLQTELEEKLAELEILEEADNPYPLPKLTPVDLIGYQTGLVKQEIGLGYDRVPATIPISQPTRMQSQVAATTGDYHVTQRGYIKLDQHAVPSSSSIVTRTPVTTSVVTSVTTTLPSSMYGSLTNIDAHTLQGLPQLPLFTTAQATTRDTTHPISTMGVPLFGASLTSSHAARASTVSHPAHSVTSAYPPHSVTSAYPPSLPVSDPHHAWDAGAPRETGRFDIYGLSTPPRHIDFSPSVSTPHTEVLDPRLRPQFSSFLPTVPHQQ</sequence>
<evidence type="ECO:0000313" key="3">
    <source>
        <dbReference type="Proteomes" id="UP001374579"/>
    </source>
</evidence>
<feature type="region of interest" description="Disordered" evidence="1">
    <location>
        <begin position="1"/>
        <end position="31"/>
    </location>
</feature>
<feature type="compositionally biased region" description="Basic and acidic residues" evidence="1">
    <location>
        <begin position="214"/>
        <end position="247"/>
    </location>
</feature>
<feature type="region of interest" description="Disordered" evidence="1">
    <location>
        <begin position="157"/>
        <end position="184"/>
    </location>
</feature>
<reference evidence="2 3" key="1">
    <citation type="submission" date="2024-02" db="EMBL/GenBank/DDBJ databases">
        <title>Chromosome-scale genome assembly of the rough periwinkle Littorina saxatilis.</title>
        <authorList>
            <person name="De Jode A."/>
            <person name="Faria R."/>
            <person name="Formenti G."/>
            <person name="Sims Y."/>
            <person name="Smith T.P."/>
            <person name="Tracey A."/>
            <person name="Wood J.M.D."/>
            <person name="Zagrodzka Z.B."/>
            <person name="Johannesson K."/>
            <person name="Butlin R.K."/>
            <person name="Leder E.H."/>
        </authorList>
    </citation>
    <scope>NUCLEOTIDE SEQUENCE [LARGE SCALE GENOMIC DNA]</scope>
    <source>
        <strain evidence="2">Snail1</strain>
        <tissue evidence="2">Muscle</tissue>
    </source>
</reference>
<feature type="region of interest" description="Disordered" evidence="1">
    <location>
        <begin position="207"/>
        <end position="259"/>
    </location>
</feature>
<keyword evidence="3" id="KW-1185">Reference proteome</keyword>
<dbReference type="AlphaFoldDB" id="A0AAN9B8F4"/>
<feature type="compositionally biased region" description="Low complexity" evidence="1">
    <location>
        <begin position="174"/>
        <end position="184"/>
    </location>
</feature>
<gene>
    <name evidence="2" type="ORF">V1264_003331</name>
</gene>
<evidence type="ECO:0000256" key="1">
    <source>
        <dbReference type="SAM" id="MobiDB-lite"/>
    </source>
</evidence>
<feature type="compositionally biased region" description="Acidic residues" evidence="1">
    <location>
        <begin position="10"/>
        <end position="19"/>
    </location>
</feature>
<organism evidence="2 3">
    <name type="scientific">Littorina saxatilis</name>
    <dbReference type="NCBI Taxonomy" id="31220"/>
    <lineage>
        <taxon>Eukaryota</taxon>
        <taxon>Metazoa</taxon>
        <taxon>Spiralia</taxon>
        <taxon>Lophotrochozoa</taxon>
        <taxon>Mollusca</taxon>
        <taxon>Gastropoda</taxon>
        <taxon>Caenogastropoda</taxon>
        <taxon>Littorinimorpha</taxon>
        <taxon>Littorinoidea</taxon>
        <taxon>Littorinidae</taxon>
        <taxon>Littorina</taxon>
    </lineage>
</organism>
<name>A0AAN9B8F4_9CAEN</name>
<dbReference type="EMBL" id="JBAMIC010000012">
    <property type="protein sequence ID" value="KAK7099145.1"/>
    <property type="molecule type" value="Genomic_DNA"/>
</dbReference>
<comment type="caution">
    <text evidence="2">The sequence shown here is derived from an EMBL/GenBank/DDBJ whole genome shotgun (WGS) entry which is preliminary data.</text>
</comment>
<accession>A0AAN9B8F4</accession>
<proteinExistence type="predicted"/>
<evidence type="ECO:0000313" key="2">
    <source>
        <dbReference type="EMBL" id="KAK7099145.1"/>
    </source>
</evidence>
<dbReference type="Proteomes" id="UP001374579">
    <property type="component" value="Unassembled WGS sequence"/>
</dbReference>